<dbReference type="RefSeq" id="WP_189092525.1">
    <property type="nucleotide sequence ID" value="NZ_BMQL01000038.1"/>
</dbReference>
<protein>
    <recommendedName>
        <fullName evidence="3">VOC domain-containing protein</fullName>
    </recommendedName>
</protein>
<organism evidence="1 2">
    <name type="scientific">Deinococcus ruber</name>
    <dbReference type="NCBI Taxonomy" id="1848197"/>
    <lineage>
        <taxon>Bacteria</taxon>
        <taxon>Thermotogati</taxon>
        <taxon>Deinococcota</taxon>
        <taxon>Deinococci</taxon>
        <taxon>Deinococcales</taxon>
        <taxon>Deinococcaceae</taxon>
        <taxon>Deinococcus</taxon>
    </lineage>
</organism>
<evidence type="ECO:0000313" key="2">
    <source>
        <dbReference type="Proteomes" id="UP000603865"/>
    </source>
</evidence>
<keyword evidence="2" id="KW-1185">Reference proteome</keyword>
<sequence length="227" mass="24891">MIIHRATLHAAALSLLAHFYGEILALPVEITPNTVSIRVGMSTLVYRHASEFSDTYHVAFEIPRNLVNEAQNWLARRVPLLADQDGVTRFEPSATWNTTNLYFNDPAGNILELIARHDRPTDQSGPFAAHHLLNISEIGLVVPNVPTAVAQLSQLYGLHPFNGQSATFTPVGDHDGMLIVVPTGRGWFPVQQPAVSAPLSIDFSQGTELRTVTFRHDDRDATSVPVG</sequence>
<dbReference type="EMBL" id="BMQL01000038">
    <property type="protein sequence ID" value="GGR26531.1"/>
    <property type="molecule type" value="Genomic_DNA"/>
</dbReference>
<dbReference type="InterPro" id="IPR029068">
    <property type="entry name" value="Glyas_Bleomycin-R_OHBP_Dase"/>
</dbReference>
<evidence type="ECO:0000313" key="1">
    <source>
        <dbReference type="EMBL" id="GGR26531.1"/>
    </source>
</evidence>
<accession>A0A918FB15</accession>
<proteinExistence type="predicted"/>
<reference evidence="1" key="2">
    <citation type="submission" date="2020-09" db="EMBL/GenBank/DDBJ databases">
        <authorList>
            <person name="Sun Q."/>
            <person name="Ohkuma M."/>
        </authorList>
    </citation>
    <scope>NUCLEOTIDE SEQUENCE</scope>
    <source>
        <strain evidence="1">JCM 31311</strain>
    </source>
</reference>
<reference evidence="1" key="1">
    <citation type="journal article" date="2014" name="Int. J. Syst. Evol. Microbiol.">
        <title>Complete genome sequence of Corynebacterium casei LMG S-19264T (=DSM 44701T), isolated from a smear-ripened cheese.</title>
        <authorList>
            <consortium name="US DOE Joint Genome Institute (JGI-PGF)"/>
            <person name="Walter F."/>
            <person name="Albersmeier A."/>
            <person name="Kalinowski J."/>
            <person name="Ruckert C."/>
        </authorList>
    </citation>
    <scope>NUCLEOTIDE SEQUENCE</scope>
    <source>
        <strain evidence="1">JCM 31311</strain>
    </source>
</reference>
<dbReference type="Gene3D" id="3.10.180.10">
    <property type="entry name" value="2,3-Dihydroxybiphenyl 1,2-Dioxygenase, domain 1"/>
    <property type="match status" value="1"/>
</dbReference>
<comment type="caution">
    <text evidence="1">The sequence shown here is derived from an EMBL/GenBank/DDBJ whole genome shotgun (WGS) entry which is preliminary data.</text>
</comment>
<gene>
    <name evidence="1" type="ORF">GCM10008957_42600</name>
</gene>
<evidence type="ECO:0008006" key="3">
    <source>
        <dbReference type="Google" id="ProtNLM"/>
    </source>
</evidence>
<dbReference type="Proteomes" id="UP000603865">
    <property type="component" value="Unassembled WGS sequence"/>
</dbReference>
<name>A0A918FB15_9DEIO</name>
<dbReference type="SUPFAM" id="SSF54593">
    <property type="entry name" value="Glyoxalase/Bleomycin resistance protein/Dihydroxybiphenyl dioxygenase"/>
    <property type="match status" value="1"/>
</dbReference>
<dbReference type="AlphaFoldDB" id="A0A918FB15"/>